<keyword evidence="2" id="KW-1185">Reference proteome</keyword>
<name>A0A2I0I9E7_PUNGR</name>
<dbReference type="Proteomes" id="UP000233551">
    <property type="component" value="Unassembled WGS sequence"/>
</dbReference>
<dbReference type="AlphaFoldDB" id="A0A2I0I9E7"/>
<evidence type="ECO:0000313" key="2">
    <source>
        <dbReference type="Proteomes" id="UP000233551"/>
    </source>
</evidence>
<evidence type="ECO:0000313" key="1">
    <source>
        <dbReference type="EMBL" id="PKI40290.1"/>
    </source>
</evidence>
<organism evidence="1 2">
    <name type="scientific">Punica granatum</name>
    <name type="common">Pomegranate</name>
    <dbReference type="NCBI Taxonomy" id="22663"/>
    <lineage>
        <taxon>Eukaryota</taxon>
        <taxon>Viridiplantae</taxon>
        <taxon>Streptophyta</taxon>
        <taxon>Embryophyta</taxon>
        <taxon>Tracheophyta</taxon>
        <taxon>Spermatophyta</taxon>
        <taxon>Magnoliopsida</taxon>
        <taxon>eudicotyledons</taxon>
        <taxon>Gunneridae</taxon>
        <taxon>Pentapetalae</taxon>
        <taxon>rosids</taxon>
        <taxon>malvids</taxon>
        <taxon>Myrtales</taxon>
        <taxon>Lythraceae</taxon>
        <taxon>Punica</taxon>
    </lineage>
</organism>
<comment type="caution">
    <text evidence="1">The sequence shown here is derived from an EMBL/GenBank/DDBJ whole genome shotgun (WGS) entry which is preliminary data.</text>
</comment>
<protein>
    <submittedName>
        <fullName evidence="1">Uncharacterized protein</fullName>
    </submittedName>
</protein>
<accession>A0A2I0I9E7</accession>
<sequence>MTGRHVAPAGVNRVEPARAVSYVGKGKGRRRTGRSRPLYLESGSSATVRGSLDWDWWDHDVANNPP</sequence>
<reference evidence="1 2" key="1">
    <citation type="submission" date="2017-11" db="EMBL/GenBank/DDBJ databases">
        <title>De-novo sequencing of pomegranate (Punica granatum L.) genome.</title>
        <authorList>
            <person name="Akparov Z."/>
            <person name="Amiraslanov A."/>
            <person name="Hajiyeva S."/>
            <person name="Abbasov M."/>
            <person name="Kaur K."/>
            <person name="Hamwieh A."/>
            <person name="Solovyev V."/>
            <person name="Salamov A."/>
            <person name="Braich B."/>
            <person name="Kosarev P."/>
            <person name="Mahmoud A."/>
            <person name="Hajiyev E."/>
            <person name="Babayeva S."/>
            <person name="Izzatullayeva V."/>
            <person name="Mammadov A."/>
            <person name="Mammadov A."/>
            <person name="Sharifova S."/>
            <person name="Ojaghi J."/>
            <person name="Eynullazada K."/>
            <person name="Bayramov B."/>
            <person name="Abdulazimova A."/>
            <person name="Shahmuradov I."/>
        </authorList>
    </citation>
    <scope>NUCLEOTIDE SEQUENCE [LARGE SCALE GENOMIC DNA]</scope>
    <source>
        <strain evidence="2">cv. AG2017</strain>
        <tissue evidence="1">Leaf</tissue>
    </source>
</reference>
<dbReference type="EMBL" id="PGOL01003615">
    <property type="protein sequence ID" value="PKI40290.1"/>
    <property type="molecule type" value="Genomic_DNA"/>
</dbReference>
<proteinExistence type="predicted"/>
<gene>
    <name evidence="1" type="ORF">CRG98_039315</name>
</gene>